<evidence type="ECO:0000256" key="2">
    <source>
        <dbReference type="ARBA" id="ARBA00009773"/>
    </source>
</evidence>
<feature type="transmembrane region" description="Helical" evidence="6">
    <location>
        <begin position="5"/>
        <end position="20"/>
    </location>
</feature>
<keyword evidence="3 6" id="KW-0812">Transmembrane</keyword>
<evidence type="ECO:0000256" key="4">
    <source>
        <dbReference type="ARBA" id="ARBA00022989"/>
    </source>
</evidence>
<dbReference type="GO" id="GO:0016020">
    <property type="term" value="C:membrane"/>
    <property type="evidence" value="ECO:0007669"/>
    <property type="project" value="UniProtKB-SubCell"/>
</dbReference>
<dbReference type="OrthoDB" id="137390at2157"/>
<feature type="transmembrane region" description="Helical" evidence="6">
    <location>
        <begin position="55"/>
        <end position="80"/>
    </location>
</feature>
<organism evidence="7 8">
    <name type="scientific">Thermococcus celericrescens</name>
    <dbReference type="NCBI Taxonomy" id="227598"/>
    <lineage>
        <taxon>Archaea</taxon>
        <taxon>Methanobacteriati</taxon>
        <taxon>Methanobacteriota</taxon>
        <taxon>Thermococci</taxon>
        <taxon>Thermococcales</taxon>
        <taxon>Thermococcaceae</taxon>
        <taxon>Thermococcus</taxon>
    </lineage>
</organism>
<evidence type="ECO:0000256" key="6">
    <source>
        <dbReference type="SAM" id="Phobius"/>
    </source>
</evidence>
<gene>
    <name evidence="7" type="ORF">APY94_08285</name>
</gene>
<keyword evidence="5 6" id="KW-0472">Membrane</keyword>
<keyword evidence="8" id="KW-1185">Reference proteome</keyword>
<comment type="similarity">
    <text evidence="2">Belongs to the autoinducer-2 exporter (AI-2E) (TC 2.A.86) family.</text>
</comment>
<feature type="transmembrane region" description="Helical" evidence="6">
    <location>
        <begin position="216"/>
        <end position="238"/>
    </location>
</feature>
<dbReference type="RefSeq" id="WP_058939184.1">
    <property type="nucleotide sequence ID" value="NZ_LLYW01000029.1"/>
</dbReference>
<feature type="transmembrane region" description="Helical" evidence="6">
    <location>
        <begin position="86"/>
        <end position="110"/>
    </location>
</feature>
<feature type="transmembrane region" description="Helical" evidence="6">
    <location>
        <begin position="244"/>
        <end position="265"/>
    </location>
</feature>
<dbReference type="AlphaFoldDB" id="A0A100XWX2"/>
<reference evidence="7 8" key="1">
    <citation type="submission" date="2015-10" db="EMBL/GenBank/DDBJ databases">
        <title>Draft genome sequence of Thermococcus celericrescens strain DSM 17994.</title>
        <authorList>
            <person name="Hong S.-J."/>
            <person name="Park C.-E."/>
            <person name="Shin J.-H."/>
        </authorList>
    </citation>
    <scope>NUCLEOTIDE SEQUENCE [LARGE SCALE GENOMIC DNA]</scope>
    <source>
        <strain evidence="7 8">DSM 17994</strain>
    </source>
</reference>
<dbReference type="PANTHER" id="PTHR21716:SF71">
    <property type="entry name" value="TRANSPORT PROTEIN MJ1177-RELATED"/>
    <property type="match status" value="1"/>
</dbReference>
<sequence>MELEAAVWIAISLVVLYLVWETVSPILSPLILAITLAYILYPFHERLSRKTGKRVSAFTMTGILTILTFLFMIGFALWINDVKQSLAYYIDAFFRWLLGFHLPPAIYELIQRLAEDIPKRFEEYVLGYTYSLPKLSLQAIVMVFAFYGILVNTETILEEVHALLPQDNRELALKLLNSAGRTLHSLLRGWLALSILKGAAIAAGFYLFAIADAGGAIAAGIFTILFELLPVLGGWIVWLAGAAYLFGTGETAAAVVFALYGAVFVSPMPDYILRSRLGERETGVNALISLVGIFGGYIAFGFVGLIIGPVALSLLGTLVEEWKKTKEAASTSGTSS</sequence>
<name>A0A100XWX2_9EURY</name>
<dbReference type="Pfam" id="PF01594">
    <property type="entry name" value="AI-2E_transport"/>
    <property type="match status" value="1"/>
</dbReference>
<evidence type="ECO:0000256" key="5">
    <source>
        <dbReference type="ARBA" id="ARBA00023136"/>
    </source>
</evidence>
<feature type="transmembrane region" description="Helical" evidence="6">
    <location>
        <begin position="26"/>
        <end position="43"/>
    </location>
</feature>
<dbReference type="InterPro" id="IPR002549">
    <property type="entry name" value="AI-2E-like"/>
</dbReference>
<evidence type="ECO:0000313" key="8">
    <source>
        <dbReference type="Proteomes" id="UP000053462"/>
    </source>
</evidence>
<evidence type="ECO:0008006" key="9">
    <source>
        <dbReference type="Google" id="ProtNLM"/>
    </source>
</evidence>
<comment type="caution">
    <text evidence="7">The sequence shown here is derived from an EMBL/GenBank/DDBJ whole genome shotgun (WGS) entry which is preliminary data.</text>
</comment>
<feature type="transmembrane region" description="Helical" evidence="6">
    <location>
        <begin position="190"/>
        <end position="209"/>
    </location>
</feature>
<dbReference type="Proteomes" id="UP000053462">
    <property type="component" value="Unassembled WGS sequence"/>
</dbReference>
<evidence type="ECO:0000256" key="3">
    <source>
        <dbReference type="ARBA" id="ARBA00022692"/>
    </source>
</evidence>
<dbReference type="EMBL" id="LLYW01000029">
    <property type="protein sequence ID" value="KUH32774.1"/>
    <property type="molecule type" value="Genomic_DNA"/>
</dbReference>
<feature type="transmembrane region" description="Helical" evidence="6">
    <location>
        <begin position="286"/>
        <end position="312"/>
    </location>
</feature>
<comment type="subcellular location">
    <subcellularLocation>
        <location evidence="1">Membrane</location>
        <topology evidence="1">Multi-pass membrane protein</topology>
    </subcellularLocation>
</comment>
<evidence type="ECO:0000256" key="1">
    <source>
        <dbReference type="ARBA" id="ARBA00004141"/>
    </source>
</evidence>
<feature type="transmembrane region" description="Helical" evidence="6">
    <location>
        <begin position="131"/>
        <end position="150"/>
    </location>
</feature>
<accession>A0A100XWX2</accession>
<keyword evidence="4 6" id="KW-1133">Transmembrane helix</keyword>
<dbReference type="PANTHER" id="PTHR21716">
    <property type="entry name" value="TRANSMEMBRANE PROTEIN"/>
    <property type="match status" value="1"/>
</dbReference>
<proteinExistence type="inferred from homology"/>
<dbReference type="STRING" id="227598.APY94_08285"/>
<protein>
    <recommendedName>
        <fullName evidence="9">Permease</fullName>
    </recommendedName>
</protein>
<evidence type="ECO:0000313" key="7">
    <source>
        <dbReference type="EMBL" id="KUH32774.1"/>
    </source>
</evidence>